<evidence type="ECO:0000313" key="18">
    <source>
        <dbReference type="EMBL" id="TYT23727.1"/>
    </source>
</evidence>
<dbReference type="Gene3D" id="3.30.1520.20">
    <property type="entry name" value="Exonuclease ExoI, domain 2"/>
    <property type="match status" value="1"/>
</dbReference>
<evidence type="ECO:0000256" key="5">
    <source>
        <dbReference type="ARBA" id="ARBA00022723"/>
    </source>
</evidence>
<organism evidence="18 19">
    <name type="scientific">Luteimonas viscosa</name>
    <dbReference type="NCBI Taxonomy" id="1132694"/>
    <lineage>
        <taxon>Bacteria</taxon>
        <taxon>Pseudomonadati</taxon>
        <taxon>Pseudomonadota</taxon>
        <taxon>Gammaproteobacteria</taxon>
        <taxon>Lysobacterales</taxon>
        <taxon>Lysobacteraceae</taxon>
        <taxon>Luteimonas</taxon>
    </lineage>
</organism>
<evidence type="ECO:0000256" key="4">
    <source>
        <dbReference type="ARBA" id="ARBA00022722"/>
    </source>
</evidence>
<dbReference type="PROSITE" id="PS51785">
    <property type="entry name" value="EXOI_C"/>
    <property type="match status" value="1"/>
</dbReference>
<dbReference type="GO" id="GO:0046872">
    <property type="term" value="F:metal ion binding"/>
    <property type="evidence" value="ECO:0007669"/>
    <property type="project" value="UniProtKB-KW"/>
</dbReference>
<keyword evidence="11 13" id="KW-0234">DNA repair</keyword>
<comment type="subunit">
    <text evidence="12">Monomer. Interacts with ssb (via C-terminus); this interaction stimulates the exonuclease activity by recruiting the enzyme to its substrate.</text>
</comment>
<evidence type="ECO:0000256" key="2">
    <source>
        <dbReference type="ARBA" id="ARBA00012108"/>
    </source>
</evidence>
<evidence type="ECO:0000256" key="11">
    <source>
        <dbReference type="ARBA" id="ARBA00023204"/>
    </source>
</evidence>
<dbReference type="InterPro" id="IPR036397">
    <property type="entry name" value="RNaseH_sf"/>
</dbReference>
<evidence type="ECO:0000313" key="19">
    <source>
        <dbReference type="Proteomes" id="UP000324973"/>
    </source>
</evidence>
<reference evidence="18 19" key="1">
    <citation type="submission" date="2019-08" db="EMBL/GenBank/DDBJ databases">
        <title>Luteimonas viscosus sp. nov., isolated from soil of a sunflower field.</title>
        <authorList>
            <person name="Jianli Z."/>
            <person name="Ying Z."/>
        </authorList>
    </citation>
    <scope>NUCLEOTIDE SEQUENCE [LARGE SCALE GENOMIC DNA]</scope>
    <source>
        <strain evidence="18 19">XBU10</strain>
    </source>
</reference>
<dbReference type="InterPro" id="IPR034747">
    <property type="entry name" value="EXOI_SH3"/>
</dbReference>
<name>A0A5D4XGI5_9GAMM</name>
<dbReference type="Pfam" id="PF00929">
    <property type="entry name" value="RNase_T"/>
    <property type="match status" value="1"/>
</dbReference>
<evidence type="ECO:0000259" key="17">
    <source>
        <dbReference type="PROSITE" id="PS51785"/>
    </source>
</evidence>
<dbReference type="Pfam" id="PF08411">
    <property type="entry name" value="ExoI_SH3"/>
    <property type="match status" value="1"/>
</dbReference>
<dbReference type="SMART" id="SM00479">
    <property type="entry name" value="EXOIII"/>
    <property type="match status" value="1"/>
</dbReference>
<dbReference type="FunFam" id="3.30.420.10:FF:000033">
    <property type="entry name" value="Exodeoxyribonuclease I"/>
    <property type="match status" value="1"/>
</dbReference>
<dbReference type="PIRSF" id="PIRSF000977">
    <property type="entry name" value="Exodeoxyribonuclease_I"/>
    <property type="match status" value="1"/>
</dbReference>
<evidence type="ECO:0000259" key="16">
    <source>
        <dbReference type="PROSITE" id="PS51784"/>
    </source>
</evidence>
<dbReference type="SUPFAM" id="SSF53098">
    <property type="entry name" value="Ribonuclease H-like"/>
    <property type="match status" value="1"/>
</dbReference>
<keyword evidence="6 13" id="KW-0227">DNA damage</keyword>
<dbReference type="InterPro" id="IPR038649">
    <property type="entry name" value="EXOI_SH3_sf"/>
</dbReference>
<protein>
    <recommendedName>
        <fullName evidence="3 13">Exodeoxyribonuclease I</fullName>
        <ecNumber evidence="2 13">3.1.11.1</ecNumber>
    </recommendedName>
</protein>
<feature type="binding site" evidence="15">
    <location>
        <position position="11"/>
    </location>
    <ligand>
        <name>Mg(2+)</name>
        <dbReference type="ChEBI" id="CHEBI:18420"/>
        <label>2</label>
    </ligand>
</feature>
<evidence type="ECO:0000256" key="14">
    <source>
        <dbReference type="PIRSR" id="PIRSR000977-1"/>
    </source>
</evidence>
<dbReference type="AlphaFoldDB" id="A0A5D4XGI5"/>
<keyword evidence="4 13" id="KW-0540">Nuclease</keyword>
<evidence type="ECO:0000256" key="13">
    <source>
        <dbReference type="PIRNR" id="PIRNR000977"/>
    </source>
</evidence>
<comment type="cofactor">
    <cofactor evidence="15">
        <name>Mg(2+)</name>
        <dbReference type="ChEBI" id="CHEBI:18420"/>
    </cofactor>
    <text evidence="15">Binds 2 Mg(2+) ions per monomer.</text>
</comment>
<feature type="binding site" evidence="14">
    <location>
        <position position="160"/>
    </location>
    <ligand>
        <name>substrate</name>
    </ligand>
</feature>
<dbReference type="Gene3D" id="1.10.287.1240">
    <property type="match status" value="1"/>
</dbReference>
<dbReference type="Proteomes" id="UP000324973">
    <property type="component" value="Unassembled WGS sequence"/>
</dbReference>
<dbReference type="InterPro" id="IPR012337">
    <property type="entry name" value="RNaseH-like_sf"/>
</dbReference>
<keyword evidence="10" id="KW-0238">DNA-binding</keyword>
<proteinExistence type="predicted"/>
<keyword evidence="8 13" id="KW-0269">Exonuclease</keyword>
<evidence type="ECO:0000256" key="10">
    <source>
        <dbReference type="ARBA" id="ARBA00023125"/>
    </source>
</evidence>
<evidence type="ECO:0000256" key="8">
    <source>
        <dbReference type="ARBA" id="ARBA00022839"/>
    </source>
</evidence>
<keyword evidence="9 15" id="KW-0460">Magnesium</keyword>
<feature type="domain" description="ExoI SH3-like" evidence="16">
    <location>
        <begin position="197"/>
        <end position="352"/>
    </location>
</feature>
<comment type="catalytic activity">
    <reaction evidence="1 13">
        <text>Exonucleolytic cleavage in the 3'- to 5'-direction to yield nucleoside 5'-phosphates.</text>
        <dbReference type="EC" id="3.1.11.1"/>
    </reaction>
</comment>
<evidence type="ECO:0000256" key="15">
    <source>
        <dbReference type="PIRSR" id="PIRSR000977-2"/>
    </source>
</evidence>
<dbReference type="GO" id="GO:0003677">
    <property type="term" value="F:DNA binding"/>
    <property type="evidence" value="ECO:0007669"/>
    <property type="project" value="UniProtKB-KW"/>
</dbReference>
<feature type="binding site" evidence="15">
    <location>
        <position position="9"/>
    </location>
    <ligand>
        <name>Mg(2+)</name>
        <dbReference type="ChEBI" id="CHEBI:18420"/>
        <label>1</label>
    </ligand>
</feature>
<evidence type="ECO:0000256" key="1">
    <source>
        <dbReference type="ARBA" id="ARBA00000563"/>
    </source>
</evidence>
<accession>A0A5D4XGI5</accession>
<dbReference type="EC" id="3.1.11.1" evidence="2 13"/>
<evidence type="ECO:0000256" key="12">
    <source>
        <dbReference type="ARBA" id="ARBA00046792"/>
    </source>
</evidence>
<keyword evidence="7 13" id="KW-0378">Hydrolase</keyword>
<dbReference type="Gene3D" id="3.30.420.10">
    <property type="entry name" value="Ribonuclease H-like superfamily/Ribonuclease H"/>
    <property type="match status" value="1"/>
</dbReference>
<keyword evidence="5 15" id="KW-0479">Metal-binding</keyword>
<dbReference type="CDD" id="cd06138">
    <property type="entry name" value="ExoI_N"/>
    <property type="match status" value="1"/>
</dbReference>
<keyword evidence="19" id="KW-1185">Reference proteome</keyword>
<dbReference type="OrthoDB" id="9763470at2"/>
<feature type="binding site" evidence="15">
    <location>
        <position position="181"/>
    </location>
    <ligand>
        <name>Mg(2+)</name>
        <dbReference type="ChEBI" id="CHEBI:18420"/>
        <label>2</label>
    </ligand>
</feature>
<dbReference type="GO" id="GO:0006281">
    <property type="term" value="P:DNA repair"/>
    <property type="evidence" value="ECO:0007669"/>
    <property type="project" value="UniProtKB-KW"/>
</dbReference>
<evidence type="ECO:0000256" key="3">
    <source>
        <dbReference type="ARBA" id="ARBA00019900"/>
    </source>
</evidence>
<dbReference type="InterPro" id="IPR058561">
    <property type="entry name" value="Exonuc_1_C"/>
</dbReference>
<dbReference type="Pfam" id="PF26016">
    <property type="entry name" value="ExoI_C"/>
    <property type="match status" value="1"/>
</dbReference>
<dbReference type="RefSeq" id="WP_149104423.1">
    <property type="nucleotide sequence ID" value="NZ_VTFT01000002.1"/>
</dbReference>
<evidence type="ECO:0000256" key="7">
    <source>
        <dbReference type="ARBA" id="ARBA00022801"/>
    </source>
</evidence>
<dbReference type="InterPro" id="IPR013620">
    <property type="entry name" value="Exonuc_1_SH3"/>
</dbReference>
<evidence type="ECO:0000256" key="6">
    <source>
        <dbReference type="ARBA" id="ARBA00022763"/>
    </source>
</evidence>
<feature type="domain" description="ExoI C-terminal" evidence="17">
    <location>
        <begin position="355"/>
        <end position="477"/>
    </location>
</feature>
<comment type="caution">
    <text evidence="18">The sequence shown here is derived from an EMBL/GenBank/DDBJ whole genome shotgun (WGS) entry which is preliminary data.</text>
</comment>
<dbReference type="Gene3D" id="1.20.1280.70">
    <property type="entry name" value="Exonuclease ExoI, domain 3"/>
    <property type="match status" value="1"/>
</dbReference>
<dbReference type="EMBL" id="VTFT01000002">
    <property type="protein sequence ID" value="TYT23727.1"/>
    <property type="molecule type" value="Genomic_DNA"/>
</dbReference>
<dbReference type="PROSITE" id="PS51784">
    <property type="entry name" value="EXOI_SH3"/>
    <property type="match status" value="1"/>
</dbReference>
<gene>
    <name evidence="18" type="primary">sbcB</name>
    <name evidence="18" type="ORF">FZO89_16015</name>
</gene>
<feature type="binding site" evidence="14">
    <location>
        <position position="11"/>
    </location>
    <ligand>
        <name>substrate</name>
    </ligand>
</feature>
<evidence type="ECO:0000256" key="9">
    <source>
        <dbReference type="ARBA" id="ARBA00022842"/>
    </source>
</evidence>
<dbReference type="InterPro" id="IPR013520">
    <property type="entry name" value="Ribonucl_H"/>
</dbReference>
<dbReference type="GO" id="GO:0008310">
    <property type="term" value="F:single-stranded DNA 3'-5' DNA exonuclease activity"/>
    <property type="evidence" value="ECO:0007669"/>
    <property type="project" value="UniProtKB-EC"/>
</dbReference>
<dbReference type="NCBIfam" id="NF008746">
    <property type="entry name" value="PRK11779.1"/>
    <property type="match status" value="1"/>
</dbReference>
<dbReference type="InterPro" id="IPR023607">
    <property type="entry name" value="Exodeoxyribonuclease_I"/>
</dbReference>
<sequence length="496" mass="55733">MGASFLFYDLETFGADPRRSRIAQFAAIRTDEALEEIDEPVDFLVRPADDLLPSPDASMVTGLSPQHALAKGVPEAEAFSRIFDEMSRPQTCTLGYNSLRFDDEFVRFGLYRNFFDAYEREWRGGNSRWDLLDVMRLAHALRPDGIAWPAREDGKGTSFKLEHLAAANGVRVGDAHEALSDVRALIGLARRFRQSQPRLWTYALQLRDKRFAAGLVDTVAMTPLLHVSQRYPASRLCAAPVLPLARHPRFDTRVIVFDLDSEPDALLDLDAETIAARLYLRADALPEGESRVALKEVHLNRCPALVRWDHLREEDLARLAIEPARIEQRASRLRAAGPALAEKLRRVYAVERELPPGDADGALYDGFLPDGDKRLFAQVRSTSPAQLGARQFGFRDPRLVELLFRYRARNWPDSLDQGERARWDDYRRARLAEGSGLSELGFTQYFQRIATLRAEHAADASRLQLLDQLQDWGTGLAHGLGGIAPDAGTEEPRPPA</sequence>